<evidence type="ECO:0000313" key="2">
    <source>
        <dbReference type="Proteomes" id="UP000283383"/>
    </source>
</evidence>
<evidence type="ECO:0000313" key="1">
    <source>
        <dbReference type="EMBL" id="RKF71098.1"/>
    </source>
</evidence>
<accession>A0A420I985</accession>
<protein>
    <submittedName>
        <fullName evidence="1">Uncharacterized protein</fullName>
    </submittedName>
</protein>
<proteinExistence type="predicted"/>
<comment type="caution">
    <text evidence="1">The sequence shown here is derived from an EMBL/GenBank/DDBJ whole genome shotgun (WGS) entry which is preliminary data.</text>
</comment>
<name>A0A420I985_9PEZI</name>
<organism evidence="1 2">
    <name type="scientific">Golovinomyces cichoracearum</name>
    <dbReference type="NCBI Taxonomy" id="62708"/>
    <lineage>
        <taxon>Eukaryota</taxon>
        <taxon>Fungi</taxon>
        <taxon>Dikarya</taxon>
        <taxon>Ascomycota</taxon>
        <taxon>Pezizomycotina</taxon>
        <taxon>Leotiomycetes</taxon>
        <taxon>Erysiphales</taxon>
        <taxon>Erysiphaceae</taxon>
        <taxon>Golovinomyces</taxon>
    </lineage>
</organism>
<gene>
    <name evidence="1" type="ORF">GcM3_108012</name>
</gene>
<keyword evidence="2" id="KW-1185">Reference proteome</keyword>
<dbReference type="AlphaFoldDB" id="A0A420I985"/>
<sequence length="56" mass="6305">MANPPHIWIDSLSFPSPFDFTLAIPLASELRWDSFSIKNELLDDLSAKKARKVSMG</sequence>
<dbReference type="Proteomes" id="UP000283383">
    <property type="component" value="Unassembled WGS sequence"/>
</dbReference>
<dbReference type="EMBL" id="MCBQ01010874">
    <property type="protein sequence ID" value="RKF71098.1"/>
    <property type="molecule type" value="Genomic_DNA"/>
</dbReference>
<reference evidence="1 2" key="1">
    <citation type="journal article" date="2018" name="BMC Genomics">
        <title>Comparative genome analyses reveal sequence features reflecting distinct modes of host-adaptation between dicot and monocot powdery mildew.</title>
        <authorList>
            <person name="Wu Y."/>
            <person name="Ma X."/>
            <person name="Pan Z."/>
            <person name="Kale S.D."/>
            <person name="Song Y."/>
            <person name="King H."/>
            <person name="Zhang Q."/>
            <person name="Presley C."/>
            <person name="Deng X."/>
            <person name="Wei C.I."/>
            <person name="Xiao S."/>
        </authorList>
    </citation>
    <scope>NUCLEOTIDE SEQUENCE [LARGE SCALE GENOMIC DNA]</scope>
    <source>
        <strain evidence="1">UMSG3</strain>
    </source>
</reference>